<evidence type="ECO:0000259" key="2">
    <source>
        <dbReference type="Pfam" id="PF04548"/>
    </source>
</evidence>
<organism evidence="3 4">
    <name type="scientific">Paramecium primaurelia</name>
    <dbReference type="NCBI Taxonomy" id="5886"/>
    <lineage>
        <taxon>Eukaryota</taxon>
        <taxon>Sar</taxon>
        <taxon>Alveolata</taxon>
        <taxon>Ciliophora</taxon>
        <taxon>Intramacronucleata</taxon>
        <taxon>Oligohymenophorea</taxon>
        <taxon>Peniculida</taxon>
        <taxon>Parameciidae</taxon>
        <taxon>Paramecium</taxon>
    </lineage>
</organism>
<reference evidence="3" key="1">
    <citation type="submission" date="2021-01" db="EMBL/GenBank/DDBJ databases">
        <authorList>
            <consortium name="Genoscope - CEA"/>
            <person name="William W."/>
        </authorList>
    </citation>
    <scope>NUCLEOTIDE SEQUENCE</scope>
</reference>
<evidence type="ECO:0000256" key="1">
    <source>
        <dbReference type="ARBA" id="ARBA00022741"/>
    </source>
</evidence>
<dbReference type="GO" id="GO:0005525">
    <property type="term" value="F:GTP binding"/>
    <property type="evidence" value="ECO:0007669"/>
    <property type="project" value="InterPro"/>
</dbReference>
<keyword evidence="4" id="KW-1185">Reference proteome</keyword>
<keyword evidence="1" id="KW-0547">Nucleotide-binding</keyword>
<dbReference type="AlphaFoldDB" id="A0A8S1NDY3"/>
<proteinExistence type="predicted"/>
<dbReference type="InterPro" id="IPR006703">
    <property type="entry name" value="G_AIG1"/>
</dbReference>
<dbReference type="EMBL" id="CAJJDM010000082">
    <property type="protein sequence ID" value="CAD8087753.1"/>
    <property type="molecule type" value="Genomic_DNA"/>
</dbReference>
<evidence type="ECO:0000313" key="3">
    <source>
        <dbReference type="EMBL" id="CAD8087753.1"/>
    </source>
</evidence>
<evidence type="ECO:0000313" key="4">
    <source>
        <dbReference type="Proteomes" id="UP000688137"/>
    </source>
</evidence>
<feature type="domain" description="AIG1-type G" evidence="2">
    <location>
        <begin position="118"/>
        <end position="286"/>
    </location>
</feature>
<name>A0A8S1NDY3_PARPR</name>
<dbReference type="Proteomes" id="UP000688137">
    <property type="component" value="Unassembled WGS sequence"/>
</dbReference>
<gene>
    <name evidence="3" type="ORF">PPRIM_AZ9-3.1.T0790109</name>
</gene>
<comment type="caution">
    <text evidence="3">The sequence shown here is derived from an EMBL/GenBank/DDBJ whole genome shotgun (WGS) entry which is preliminary data.</text>
</comment>
<accession>A0A8S1NDY3</accession>
<dbReference type="Pfam" id="PF04548">
    <property type="entry name" value="AIG1"/>
    <property type="match status" value="1"/>
</dbReference>
<sequence length="541" mass="63592">MCWPRPLSNELINFLRQEFPENQHPNNIVVSSNPQNLRNKYPTNKKYLLKKGIYTIDQLANNQNALMMIMSEVEVEQFHLAYRYRNNQRQEPLSQLPYENSGYTYRLELQNRLIDGRNVLVIGEKGSGKSTLINAIGNSLLLGYADKYRYHISDYDFNGVIQECDLDVLDIKFKFLEVLGYGQDLKQNHDIMLQTYEHLQKNNVSIDCIVICRRFGNQALNTKEKQIFCHLAEVFGQGYIKKCFLVNTNYDLGNQNQIQELLAQGLNNINQIYDLMPNPKILFVNSLTTPFEGNAGASRFETVNVAKNAIINLIQTNANRITIINQDAFKHRRQIEKELYYTKNQIKISLVELLPCLENYFSICEVDENQDELFYANTIFWSTLVRGERIREGIELRLILEEINLPDQILTRIEQEQSQLLNSLTIDIEIQQRRRQQAIYKEQLRFLKNTLNQEKNNRLETILQLADDYINNQEHFLQQTYLHIEETREQLITSNMNNQMKLYLQQDQGLEIPQLQQEFEVIRQRLYLPNTNLFATQIIAI</sequence>
<protein>
    <recommendedName>
        <fullName evidence="2">AIG1-type G domain-containing protein</fullName>
    </recommendedName>
</protein>
<dbReference type="OMA" id="QIDCILI"/>